<keyword evidence="2" id="KW-1185">Reference proteome</keyword>
<sequence length="81" mass="8971">MSLTHLKGLPAGALKLGQDHTQTWHLLPYHGDSSDDDLVVNSRANFVYPGENDAGPSIEERAILFLEAQDRVKKGPLFKRS</sequence>
<dbReference type="Proteomes" id="UP001151760">
    <property type="component" value="Unassembled WGS sequence"/>
</dbReference>
<dbReference type="EMBL" id="BQNB010009798">
    <property type="protein sequence ID" value="GJS68548.1"/>
    <property type="molecule type" value="Genomic_DNA"/>
</dbReference>
<reference evidence="1" key="1">
    <citation type="journal article" date="2022" name="Int. J. Mol. Sci.">
        <title>Draft Genome of Tanacetum Coccineum: Genomic Comparison of Closely Related Tanacetum-Family Plants.</title>
        <authorList>
            <person name="Yamashiro T."/>
            <person name="Shiraishi A."/>
            <person name="Nakayama K."/>
            <person name="Satake H."/>
        </authorList>
    </citation>
    <scope>NUCLEOTIDE SEQUENCE</scope>
</reference>
<name>A0ABQ4XT42_9ASTR</name>
<evidence type="ECO:0000313" key="1">
    <source>
        <dbReference type="EMBL" id="GJS68548.1"/>
    </source>
</evidence>
<organism evidence="1 2">
    <name type="scientific">Tanacetum coccineum</name>
    <dbReference type="NCBI Taxonomy" id="301880"/>
    <lineage>
        <taxon>Eukaryota</taxon>
        <taxon>Viridiplantae</taxon>
        <taxon>Streptophyta</taxon>
        <taxon>Embryophyta</taxon>
        <taxon>Tracheophyta</taxon>
        <taxon>Spermatophyta</taxon>
        <taxon>Magnoliopsida</taxon>
        <taxon>eudicotyledons</taxon>
        <taxon>Gunneridae</taxon>
        <taxon>Pentapetalae</taxon>
        <taxon>asterids</taxon>
        <taxon>campanulids</taxon>
        <taxon>Asterales</taxon>
        <taxon>Asteraceae</taxon>
        <taxon>Asteroideae</taxon>
        <taxon>Anthemideae</taxon>
        <taxon>Anthemidinae</taxon>
        <taxon>Tanacetum</taxon>
    </lineage>
</organism>
<evidence type="ECO:0000313" key="2">
    <source>
        <dbReference type="Proteomes" id="UP001151760"/>
    </source>
</evidence>
<accession>A0ABQ4XT42</accession>
<gene>
    <name evidence="1" type="ORF">Tco_0683113</name>
</gene>
<protein>
    <submittedName>
        <fullName evidence="1">Uncharacterized protein</fullName>
    </submittedName>
</protein>
<proteinExistence type="predicted"/>
<reference evidence="1" key="2">
    <citation type="submission" date="2022-01" db="EMBL/GenBank/DDBJ databases">
        <authorList>
            <person name="Yamashiro T."/>
            <person name="Shiraishi A."/>
            <person name="Satake H."/>
            <person name="Nakayama K."/>
        </authorList>
    </citation>
    <scope>NUCLEOTIDE SEQUENCE</scope>
</reference>
<comment type="caution">
    <text evidence="1">The sequence shown here is derived from an EMBL/GenBank/DDBJ whole genome shotgun (WGS) entry which is preliminary data.</text>
</comment>